<organism evidence="1">
    <name type="scientific">Arundo donax</name>
    <name type="common">Giant reed</name>
    <name type="synonym">Donax arundinaceus</name>
    <dbReference type="NCBI Taxonomy" id="35708"/>
    <lineage>
        <taxon>Eukaryota</taxon>
        <taxon>Viridiplantae</taxon>
        <taxon>Streptophyta</taxon>
        <taxon>Embryophyta</taxon>
        <taxon>Tracheophyta</taxon>
        <taxon>Spermatophyta</taxon>
        <taxon>Magnoliopsida</taxon>
        <taxon>Liliopsida</taxon>
        <taxon>Poales</taxon>
        <taxon>Poaceae</taxon>
        <taxon>PACMAD clade</taxon>
        <taxon>Arundinoideae</taxon>
        <taxon>Arundineae</taxon>
        <taxon>Arundo</taxon>
    </lineage>
</organism>
<name>A0A0A9A4K8_ARUDO</name>
<accession>A0A0A9A4K8</accession>
<evidence type="ECO:0000313" key="1">
    <source>
        <dbReference type="EMBL" id="JAD46574.1"/>
    </source>
</evidence>
<dbReference type="AlphaFoldDB" id="A0A0A9A4K8"/>
<dbReference type="EMBL" id="GBRH01251321">
    <property type="protein sequence ID" value="JAD46574.1"/>
    <property type="molecule type" value="Transcribed_RNA"/>
</dbReference>
<protein>
    <submittedName>
        <fullName evidence="1">Uncharacterized protein</fullName>
    </submittedName>
</protein>
<proteinExistence type="predicted"/>
<sequence>MRFGYWTCNRTLIEQTHGGATLGLVSSLLDDPRLVILL</sequence>
<reference evidence="1" key="2">
    <citation type="journal article" date="2015" name="Data Brief">
        <title>Shoot transcriptome of the giant reed, Arundo donax.</title>
        <authorList>
            <person name="Barrero R.A."/>
            <person name="Guerrero F.D."/>
            <person name="Moolhuijzen P."/>
            <person name="Goolsby J.A."/>
            <person name="Tidwell J."/>
            <person name="Bellgard S.E."/>
            <person name="Bellgard M.I."/>
        </authorList>
    </citation>
    <scope>NUCLEOTIDE SEQUENCE</scope>
    <source>
        <tissue evidence="1">Shoot tissue taken approximately 20 cm above the soil surface</tissue>
    </source>
</reference>
<reference evidence="1" key="1">
    <citation type="submission" date="2014-09" db="EMBL/GenBank/DDBJ databases">
        <authorList>
            <person name="Magalhaes I.L.F."/>
            <person name="Oliveira U."/>
            <person name="Santos F.R."/>
            <person name="Vidigal T.H.D.A."/>
            <person name="Brescovit A.D."/>
            <person name="Santos A.J."/>
        </authorList>
    </citation>
    <scope>NUCLEOTIDE SEQUENCE</scope>
    <source>
        <tissue evidence="1">Shoot tissue taken approximately 20 cm above the soil surface</tissue>
    </source>
</reference>